<dbReference type="Proteomes" id="UP001162483">
    <property type="component" value="Unassembled WGS sequence"/>
</dbReference>
<gene>
    <name evidence="1" type="ORF">SPARVUS_LOCUS4762938</name>
</gene>
<protein>
    <submittedName>
        <fullName evidence="1">Uncharacterized protein</fullName>
    </submittedName>
</protein>
<comment type="caution">
    <text evidence="1">The sequence shown here is derived from an EMBL/GenBank/DDBJ whole genome shotgun (WGS) entry which is preliminary data.</text>
</comment>
<organism evidence="1 2">
    <name type="scientific">Staurois parvus</name>
    <dbReference type="NCBI Taxonomy" id="386267"/>
    <lineage>
        <taxon>Eukaryota</taxon>
        <taxon>Metazoa</taxon>
        <taxon>Chordata</taxon>
        <taxon>Craniata</taxon>
        <taxon>Vertebrata</taxon>
        <taxon>Euteleostomi</taxon>
        <taxon>Amphibia</taxon>
        <taxon>Batrachia</taxon>
        <taxon>Anura</taxon>
        <taxon>Neobatrachia</taxon>
        <taxon>Ranoidea</taxon>
        <taxon>Ranidae</taxon>
        <taxon>Staurois</taxon>
    </lineage>
</organism>
<proteinExistence type="predicted"/>
<evidence type="ECO:0000313" key="2">
    <source>
        <dbReference type="Proteomes" id="UP001162483"/>
    </source>
</evidence>
<evidence type="ECO:0000313" key="1">
    <source>
        <dbReference type="EMBL" id="CAI9557706.1"/>
    </source>
</evidence>
<sequence>MGPCTASPARFIANLPWPLSGPYTVGGVSFCDRVLYGLPCCCLHRHPRPVPCLCSRADGFPLFYPGRLVVDCTEE</sequence>
<keyword evidence="2" id="KW-1185">Reference proteome</keyword>
<name>A0ABN9CDE1_9NEOB</name>
<accession>A0ABN9CDE1</accession>
<dbReference type="EMBL" id="CATNWA010009280">
    <property type="protein sequence ID" value="CAI9557706.1"/>
    <property type="molecule type" value="Genomic_DNA"/>
</dbReference>
<reference evidence="1" key="1">
    <citation type="submission" date="2023-05" db="EMBL/GenBank/DDBJ databases">
        <authorList>
            <person name="Stuckert A."/>
        </authorList>
    </citation>
    <scope>NUCLEOTIDE SEQUENCE</scope>
</reference>